<dbReference type="PROSITE" id="PS51193">
    <property type="entry name" value="HELICASE_ATP_BIND_2"/>
    <property type="match status" value="1"/>
</dbReference>
<evidence type="ECO:0000256" key="7">
    <source>
        <dbReference type="ARBA" id="ARBA00022763"/>
    </source>
</evidence>
<keyword evidence="10" id="KW-0067">ATP-binding</keyword>
<dbReference type="GO" id="GO:0000112">
    <property type="term" value="C:nucleotide-excision repair factor 3 complex"/>
    <property type="evidence" value="ECO:0007669"/>
    <property type="project" value="UniProtKB-ARBA"/>
</dbReference>
<reference evidence="22" key="2">
    <citation type="submission" date="2015-07" db="EMBL/GenBank/DDBJ databases">
        <title>Contrasting host-pathogen interactions and genome evolution in two generalist and specialist microsporidian pathogens of mosquitoes.</title>
        <authorList>
            <consortium name="The Broad Institute Genomics Platform"/>
            <consortium name="The Broad Institute Genome Sequencing Center for Infectious Disease"/>
            <person name="Cuomo C.A."/>
            <person name="Sanscrainte N.D."/>
            <person name="Goldberg J.M."/>
            <person name="Heiman D."/>
            <person name="Young S."/>
            <person name="Zeng Q."/>
            <person name="Becnel J.J."/>
            <person name="Birren B.W."/>
        </authorList>
    </citation>
    <scope>NUCLEOTIDE SEQUENCE [LARGE SCALE GENOMIC DNA]</scope>
    <source>
        <strain evidence="22">USNM 41457</strain>
    </source>
</reference>
<feature type="coiled-coil region" evidence="19">
    <location>
        <begin position="358"/>
        <end position="397"/>
    </location>
</feature>
<keyword evidence="6" id="KW-0547">Nucleotide-binding</keyword>
<dbReference type="InterPro" id="IPR006554">
    <property type="entry name" value="Helicase-like_DEXD_c2"/>
</dbReference>
<dbReference type="Proteomes" id="UP000003163">
    <property type="component" value="Unassembled WGS sequence"/>
</dbReference>
<dbReference type="InterPro" id="IPR002464">
    <property type="entry name" value="DNA/RNA_helicase_DEAH_CS"/>
</dbReference>
<dbReference type="Pfam" id="PF06733">
    <property type="entry name" value="DEAD_2"/>
    <property type="match status" value="2"/>
</dbReference>
<evidence type="ECO:0000256" key="12">
    <source>
        <dbReference type="ARBA" id="ARBA00023014"/>
    </source>
</evidence>
<keyword evidence="16" id="KW-0539">Nucleus</keyword>
<dbReference type="Pfam" id="PF13307">
    <property type="entry name" value="Helicase_C_2"/>
    <property type="match status" value="1"/>
</dbReference>
<dbReference type="HOGENOM" id="CLU_011312_1_0_1"/>
<evidence type="ECO:0000256" key="19">
    <source>
        <dbReference type="SAM" id="Coils"/>
    </source>
</evidence>
<evidence type="ECO:0000256" key="8">
    <source>
        <dbReference type="ARBA" id="ARBA00022801"/>
    </source>
</evidence>
<name>J9DJ02_EDHAE</name>
<evidence type="ECO:0000259" key="20">
    <source>
        <dbReference type="PROSITE" id="PS51193"/>
    </source>
</evidence>
<dbReference type="OrthoDB" id="272481at2759"/>
<evidence type="ECO:0000256" key="17">
    <source>
        <dbReference type="ARBA" id="ARBA00044969"/>
    </source>
</evidence>
<comment type="cofactor">
    <cofactor evidence="1">
        <name>[4Fe-4S] cluster</name>
        <dbReference type="ChEBI" id="CHEBI:49883"/>
    </cofactor>
</comment>
<keyword evidence="7" id="KW-0227">DNA damage</keyword>
<dbReference type="PANTHER" id="PTHR11472:SF1">
    <property type="entry name" value="GENERAL TRANSCRIPTION AND DNA REPAIR FACTOR IIH HELICASE SUBUNIT XPD"/>
    <property type="match status" value="1"/>
</dbReference>
<dbReference type="GO" id="GO:0046872">
    <property type="term" value="F:metal ion binding"/>
    <property type="evidence" value="ECO:0007669"/>
    <property type="project" value="UniProtKB-KW"/>
</dbReference>
<evidence type="ECO:0000256" key="9">
    <source>
        <dbReference type="ARBA" id="ARBA00022806"/>
    </source>
</evidence>
<dbReference type="SUPFAM" id="SSF52540">
    <property type="entry name" value="P-loop containing nucleoside triphosphate hydrolases"/>
    <property type="match status" value="2"/>
</dbReference>
<dbReference type="GO" id="GO:0045951">
    <property type="term" value="P:positive regulation of mitotic recombination"/>
    <property type="evidence" value="ECO:0007669"/>
    <property type="project" value="TreeGrafter"/>
</dbReference>
<dbReference type="SMART" id="SM00491">
    <property type="entry name" value="HELICc2"/>
    <property type="match status" value="1"/>
</dbReference>
<dbReference type="GO" id="GO:0006281">
    <property type="term" value="P:DNA repair"/>
    <property type="evidence" value="ECO:0007669"/>
    <property type="project" value="UniProtKB-KW"/>
</dbReference>
<keyword evidence="4" id="KW-0004">4Fe-4S</keyword>
<dbReference type="InterPro" id="IPR006555">
    <property type="entry name" value="ATP-dep_Helicase_C"/>
</dbReference>
<dbReference type="GO" id="GO:0006366">
    <property type="term" value="P:transcription by RNA polymerase II"/>
    <property type="evidence" value="ECO:0007669"/>
    <property type="project" value="TreeGrafter"/>
</dbReference>
<dbReference type="FunCoup" id="J9DJ02">
    <property type="interactions" value="224"/>
</dbReference>
<dbReference type="FunFam" id="3.40.50.300:FF:000135">
    <property type="entry name" value="DNA repair helicase RAD3, putative"/>
    <property type="match status" value="1"/>
</dbReference>
<evidence type="ECO:0000256" key="1">
    <source>
        <dbReference type="ARBA" id="ARBA00001966"/>
    </source>
</evidence>
<dbReference type="GO" id="GO:0005524">
    <property type="term" value="F:ATP binding"/>
    <property type="evidence" value="ECO:0007669"/>
    <property type="project" value="UniProtKB-KW"/>
</dbReference>
<feature type="domain" description="Helicase ATP-binding" evidence="20">
    <location>
        <begin position="7"/>
        <end position="394"/>
    </location>
</feature>
<dbReference type="EC" id="5.6.2.3" evidence="17"/>
<comment type="subcellular location">
    <subcellularLocation>
        <location evidence="2">Nucleus</location>
    </subcellularLocation>
</comment>
<dbReference type="InterPro" id="IPR045028">
    <property type="entry name" value="DinG/Rad3-like"/>
</dbReference>
<dbReference type="InterPro" id="IPR013020">
    <property type="entry name" value="Rad3/Chl1-like"/>
</dbReference>
<evidence type="ECO:0000256" key="13">
    <source>
        <dbReference type="ARBA" id="ARBA00023125"/>
    </source>
</evidence>
<evidence type="ECO:0000256" key="4">
    <source>
        <dbReference type="ARBA" id="ARBA00022485"/>
    </source>
</evidence>
<sequence length="942" mass="107273">MKVVINEITVYFPFPTMYPEQHEYISEVLSLLKTQGHCLLEMPSGTGKTISLLSSIISYILHLKENFRTVQTECNTDITSSALNKRAKISKNKTDLSAVQNCYETEIYCEKNDFVTRNISNLDSSFSRAIPKIMYGSRTVGEIEKALEELKFLINYIENEYKIDMSDFLGVGLTSRNVLCVNENARKMPFSIEHACNRLTNAEDPKQGCKYFQNLEDLGSNFTSLNSIKLKKNCNEINCADKCQNYSVDDGEGKNIMGNSMSNEQTSFDLKANFCGYKPLNGVYTLADLVTLGKTKNICPYFLARKILASSDIIIFTYNYLIDPRIKSIVLKEIGLNSIVIFDEAHNIDNACIEAMSVDIKRSDLENANKEIKALELEIQKARAESIEILREEAEKIKTEKLHYVEGSVPYNSNLLDSYYEKLCNSKNMKTEQNNKNKKHIGFDVNDDVKNDSILSINNNEKNLEINENKNNDKTNFYNINDEKNAKKQEGLDFFNLNYEFAPGNIRNSIHFLSTLKRLTEYFKTKLKTTHLTTETTSSFCKSIKDLTLIDKKTLSFLSTRLSLLIRTLNLNGKIELSAIKKLCDFGSIAAQYQNGFSIIFEPFDSMAQTVFSPILRLYCMDASIALKSVFSYRSVIITSGTLSPMDFYCKILDFIPVKHKEIGIRLKRNCIGPLIVTKGNDQMMIKIGEESQLKNNMPSSISEKPKDNVQGKENVVSSSYSLRNDPSVIRNYGLLIIEFSKITPDGLVVFFPSYIFMEEIVSCWSELNIITEIKKNKLIFIETPDIKETEKALKLFKIACENGRGGVLFSVARGKVSEGVDFKNEHGRCVIVLGVPYQFTESIRLKKRLEYLNQNFGISSSEFLSFDAMRHAAQCLGRVLRDKNDYGLMIMADYRFEKGDRKKKLPKWILNCIEGGNTNLSIDMAVCIAKRFYREMAQPMF</sequence>
<dbReference type="FunFam" id="3.40.50.300:FF:000128">
    <property type="entry name" value="Putative DNA repair helicase RAD3"/>
    <property type="match status" value="1"/>
</dbReference>
<keyword evidence="13" id="KW-0238">DNA-binding</keyword>
<dbReference type="InterPro" id="IPR027417">
    <property type="entry name" value="P-loop_NTPase"/>
</dbReference>
<dbReference type="Gene3D" id="3.40.50.300">
    <property type="entry name" value="P-loop containing nucleotide triphosphate hydrolases"/>
    <property type="match status" value="2"/>
</dbReference>
<protein>
    <recommendedName>
        <fullName evidence="17">DNA 5'-3' helicase</fullName>
        <ecNumber evidence="17">5.6.2.3</ecNumber>
    </recommendedName>
</protein>
<dbReference type="InterPro" id="IPR010614">
    <property type="entry name" value="RAD3-like_helicase_DEAD"/>
</dbReference>
<comment type="caution">
    <text evidence="21">The sequence shown here is derived from an EMBL/GenBank/DDBJ whole genome shotgun (WGS) entry which is preliminary data.</text>
</comment>
<reference evidence="21 22" key="1">
    <citation type="submission" date="2011-08" db="EMBL/GenBank/DDBJ databases">
        <authorList>
            <person name="Liu Z.J."/>
            <person name="Shi F.L."/>
            <person name="Lu J.Q."/>
            <person name="Li M."/>
            <person name="Wang Z.L."/>
        </authorList>
    </citation>
    <scope>NUCLEOTIDE SEQUENCE [LARGE SCALE GENOMIC DNA]</scope>
    <source>
        <strain evidence="21 22">USNM 41457</strain>
    </source>
</reference>
<keyword evidence="19" id="KW-0175">Coiled coil</keyword>
<accession>J9DJ02</accession>
<dbReference type="GO" id="GO:0016818">
    <property type="term" value="F:hydrolase activity, acting on acid anhydrides, in phosphorus-containing anhydrides"/>
    <property type="evidence" value="ECO:0007669"/>
    <property type="project" value="InterPro"/>
</dbReference>
<dbReference type="AlphaFoldDB" id="J9DJ02"/>
<evidence type="ECO:0000256" key="14">
    <source>
        <dbReference type="ARBA" id="ARBA00023204"/>
    </source>
</evidence>
<dbReference type="CDD" id="cd18788">
    <property type="entry name" value="SF2_C_XPD"/>
    <property type="match status" value="1"/>
</dbReference>
<organism evidence="21 22">
    <name type="scientific">Edhazardia aedis (strain USNM 41457)</name>
    <name type="common">Microsporidian parasite</name>
    <dbReference type="NCBI Taxonomy" id="1003232"/>
    <lineage>
        <taxon>Eukaryota</taxon>
        <taxon>Fungi</taxon>
        <taxon>Fungi incertae sedis</taxon>
        <taxon>Microsporidia</taxon>
        <taxon>Edhazardia</taxon>
    </lineage>
</organism>
<keyword evidence="15" id="KW-0413">Isomerase</keyword>
<evidence type="ECO:0000256" key="18">
    <source>
        <dbReference type="ARBA" id="ARBA00048954"/>
    </source>
</evidence>
<dbReference type="Pfam" id="PF06777">
    <property type="entry name" value="HBB"/>
    <property type="match status" value="1"/>
</dbReference>
<keyword evidence="5" id="KW-0479">Metal-binding</keyword>
<keyword evidence="22" id="KW-1185">Reference proteome</keyword>
<evidence type="ECO:0000256" key="10">
    <source>
        <dbReference type="ARBA" id="ARBA00022840"/>
    </source>
</evidence>
<evidence type="ECO:0000256" key="16">
    <source>
        <dbReference type="ARBA" id="ARBA00023242"/>
    </source>
</evidence>
<keyword evidence="12" id="KW-0411">Iron-sulfur</keyword>
<keyword evidence="8" id="KW-0378">Hydrolase</keyword>
<gene>
    <name evidence="21" type="ORF">EDEG_04004</name>
</gene>
<dbReference type="PANTHER" id="PTHR11472">
    <property type="entry name" value="DNA REPAIR DEAD HELICASE RAD3/XP-D SUBFAMILY MEMBER"/>
    <property type="match status" value="1"/>
</dbReference>
<dbReference type="STRING" id="1003232.J9DJ02"/>
<dbReference type="InParanoid" id="J9DJ02"/>
<evidence type="ECO:0000313" key="22">
    <source>
        <dbReference type="Proteomes" id="UP000003163"/>
    </source>
</evidence>
<dbReference type="InterPro" id="IPR010643">
    <property type="entry name" value="HBB"/>
</dbReference>
<dbReference type="PROSITE" id="PS00690">
    <property type="entry name" value="DEAH_ATP_HELICASE"/>
    <property type="match status" value="1"/>
</dbReference>
<keyword evidence="9 21" id="KW-0347">Helicase</keyword>
<evidence type="ECO:0000256" key="11">
    <source>
        <dbReference type="ARBA" id="ARBA00023004"/>
    </source>
</evidence>
<evidence type="ECO:0000256" key="5">
    <source>
        <dbReference type="ARBA" id="ARBA00022723"/>
    </source>
</evidence>
<comment type="similarity">
    <text evidence="3">Belongs to the helicase family. RAD3/XPD subfamily.</text>
</comment>
<evidence type="ECO:0000256" key="6">
    <source>
        <dbReference type="ARBA" id="ARBA00022741"/>
    </source>
</evidence>
<evidence type="ECO:0000256" key="2">
    <source>
        <dbReference type="ARBA" id="ARBA00004123"/>
    </source>
</evidence>
<dbReference type="NCBIfam" id="TIGR00604">
    <property type="entry name" value="rad3"/>
    <property type="match status" value="1"/>
</dbReference>
<dbReference type="GO" id="GO:0003684">
    <property type="term" value="F:damaged DNA binding"/>
    <property type="evidence" value="ECO:0007669"/>
    <property type="project" value="TreeGrafter"/>
</dbReference>
<dbReference type="EMBL" id="AFBI03000176">
    <property type="protein sequence ID" value="EJW01367.1"/>
    <property type="molecule type" value="Genomic_DNA"/>
</dbReference>
<dbReference type="OMA" id="EYCPFYA"/>
<evidence type="ECO:0000313" key="21">
    <source>
        <dbReference type="EMBL" id="EJW01367.1"/>
    </source>
</evidence>
<evidence type="ECO:0000256" key="15">
    <source>
        <dbReference type="ARBA" id="ARBA00023235"/>
    </source>
</evidence>
<dbReference type="SMART" id="SM00488">
    <property type="entry name" value="DEXDc2"/>
    <property type="match status" value="1"/>
</dbReference>
<keyword evidence="11" id="KW-0408">Iron</keyword>
<evidence type="ECO:0000256" key="3">
    <source>
        <dbReference type="ARBA" id="ARBA00009146"/>
    </source>
</evidence>
<dbReference type="InterPro" id="IPR014013">
    <property type="entry name" value="Helic_SF1/SF2_ATP-bd_DinG/Rad3"/>
</dbReference>
<dbReference type="GO" id="GO:0051539">
    <property type="term" value="F:4 iron, 4 sulfur cluster binding"/>
    <property type="evidence" value="ECO:0007669"/>
    <property type="project" value="UniProtKB-KW"/>
</dbReference>
<keyword evidence="14" id="KW-0234">DNA repair</keyword>
<proteinExistence type="inferred from homology"/>
<dbReference type="VEuPathDB" id="MicrosporidiaDB:EDEG_04004"/>
<dbReference type="GO" id="GO:0043139">
    <property type="term" value="F:5'-3' DNA helicase activity"/>
    <property type="evidence" value="ECO:0007669"/>
    <property type="project" value="UniProtKB-EC"/>
</dbReference>
<comment type="catalytic activity">
    <reaction evidence="18">
        <text>ATP + H2O = ADP + phosphate + H(+)</text>
        <dbReference type="Rhea" id="RHEA:13065"/>
        <dbReference type="ChEBI" id="CHEBI:15377"/>
        <dbReference type="ChEBI" id="CHEBI:15378"/>
        <dbReference type="ChEBI" id="CHEBI:30616"/>
        <dbReference type="ChEBI" id="CHEBI:43474"/>
        <dbReference type="ChEBI" id="CHEBI:456216"/>
        <dbReference type="EC" id="5.6.2.3"/>
    </reaction>
</comment>